<feature type="region of interest" description="Disordered" evidence="1">
    <location>
        <begin position="588"/>
        <end position="611"/>
    </location>
</feature>
<sequence length="867" mass="97359">MLLRQLLTDYPAAEGSFDEMRDEAGETRAHWRTFLDYLSRETPNEMRHRIDNVRRRLRNNGVTYNVYDDASGVHRPWDLNVLPLILPHDEWAGIEAAVTQRATLLNHILLDVYGEQKLLEEGLLPPALIHGNAGFLRPCHDIAHRDGTALHFYAVDLARAPNGQWWVVADRTQAPSGAGYALENRSIISRAFPDLFRDLKVQHLAGFFSTMRDSLAHWGRLCAANQYGDELGLPLREDEPPLIVLLTPGPYNETYYEQTFLAKYLGFPLVEGSDLTVRNGMVWYKTLSGLQRVHVILRRVDDDFCDPLELRTDSVLGVAGLIEAARRGNVLIANSLGSNLLSSGALLGFLPSLCQRLLDEPLKMPSVGTWWCGEPLALEQVIENLDRLIIKPSFPQLQNMPVFGQDLKGEARDAFIASMRAEPQNFVAQDLVQLSQAPVWKSVGQPGLVASAIGLRVYACATPDGYVVMPGGLTRVATGPDARVLTMQRGGGSKDTWVQGVSSTPMLNLRQLAVSNEDLLREDTRMSSRLTENLYWFGRYTERCTAVARLIRTTLDFMLNTQPEHRGKEWPVIQGLCKSFGLIVSDEEEQNQIQSQGQNQGQSQNQAQKADELLSDVEMEEALVLAVMSLELPGPASYLEQLYRIGSQLRERLSLDNWRILSRMVERPDSSTPPSLADATVMLDETITSLMTLAGFATDGMTRDNSWRFLSIGRRIERLQFQCVILQHALEMNTGSNLDWLLDLSDSSVTYRSRYKARPEWVRTLDLLLLDETNPRSVIFQLQGIVKYQEKLAMTYGYCGAKLLTTVMDELSALSPRTDLRCGNPHLIDLLARINLASYEVSEQLGLRFFSYTGNIRGDSMNQEQAA</sequence>
<dbReference type="Pfam" id="PF04168">
    <property type="entry name" value="Alpha-E"/>
    <property type="match status" value="1"/>
</dbReference>
<keyword evidence="5" id="KW-1185">Reference proteome</keyword>
<feature type="domain" description="Circularly permuted ATP-grasp type 2" evidence="3">
    <location>
        <begin position="83"/>
        <end position="477"/>
    </location>
</feature>
<dbReference type="RefSeq" id="WP_382232319.1">
    <property type="nucleotide sequence ID" value="NZ_JBHTCC010000001.1"/>
</dbReference>
<feature type="domain" description="DUF403" evidence="2">
    <location>
        <begin position="526"/>
        <end position="850"/>
    </location>
</feature>
<dbReference type="InterPro" id="IPR007296">
    <property type="entry name" value="DUF403"/>
</dbReference>
<evidence type="ECO:0000313" key="4">
    <source>
        <dbReference type="EMBL" id="MFC7297145.1"/>
    </source>
</evidence>
<dbReference type="Gene3D" id="3.30.1490.270">
    <property type="match status" value="1"/>
</dbReference>
<evidence type="ECO:0000313" key="5">
    <source>
        <dbReference type="Proteomes" id="UP001596379"/>
    </source>
</evidence>
<evidence type="ECO:0000256" key="1">
    <source>
        <dbReference type="SAM" id="MobiDB-lite"/>
    </source>
</evidence>
<gene>
    <name evidence="4" type="ORF">ACFQO0_01695</name>
</gene>
<name>A0ABW2J0W9_9BURK</name>
<dbReference type="PANTHER" id="PTHR34595:SF2">
    <property type="entry name" value="BLR2978 PROTEIN"/>
    <property type="match status" value="1"/>
</dbReference>
<dbReference type="SUPFAM" id="SSF56059">
    <property type="entry name" value="Glutathione synthetase ATP-binding domain-like"/>
    <property type="match status" value="1"/>
</dbReference>
<dbReference type="PANTHER" id="PTHR34595">
    <property type="entry name" value="BLR5612 PROTEIN"/>
    <property type="match status" value="1"/>
</dbReference>
<proteinExistence type="predicted"/>
<dbReference type="Gene3D" id="3.40.50.11290">
    <property type="match status" value="1"/>
</dbReference>
<dbReference type="EMBL" id="JBHTCC010000001">
    <property type="protein sequence ID" value="MFC7297145.1"/>
    <property type="molecule type" value="Genomic_DNA"/>
</dbReference>
<organism evidence="4 5">
    <name type="scientific">Herminiimonas aquatilis</name>
    <dbReference type="NCBI Taxonomy" id="345342"/>
    <lineage>
        <taxon>Bacteria</taxon>
        <taxon>Pseudomonadati</taxon>
        <taxon>Pseudomonadota</taxon>
        <taxon>Betaproteobacteria</taxon>
        <taxon>Burkholderiales</taxon>
        <taxon>Oxalobacteraceae</taxon>
        <taxon>Herminiimonas</taxon>
    </lineage>
</organism>
<dbReference type="Proteomes" id="UP001596379">
    <property type="component" value="Unassembled WGS sequence"/>
</dbReference>
<protein>
    <submittedName>
        <fullName evidence="4">Circularly permuted type 2 ATP-grasp protein</fullName>
    </submittedName>
</protein>
<dbReference type="InterPro" id="IPR051680">
    <property type="entry name" value="ATP-dep_Glu-Cys_Ligase-2"/>
</dbReference>
<reference evidence="5" key="1">
    <citation type="journal article" date="2019" name="Int. J. Syst. Evol. Microbiol.">
        <title>The Global Catalogue of Microorganisms (GCM) 10K type strain sequencing project: providing services to taxonomists for standard genome sequencing and annotation.</title>
        <authorList>
            <consortium name="The Broad Institute Genomics Platform"/>
            <consortium name="The Broad Institute Genome Sequencing Center for Infectious Disease"/>
            <person name="Wu L."/>
            <person name="Ma J."/>
        </authorList>
    </citation>
    <scope>NUCLEOTIDE SEQUENCE [LARGE SCALE GENOMIC DNA]</scope>
    <source>
        <strain evidence="5">CCUG 36956</strain>
    </source>
</reference>
<dbReference type="InterPro" id="IPR025841">
    <property type="entry name" value="CP_ATPgrasp_2"/>
</dbReference>
<comment type="caution">
    <text evidence="4">The sequence shown here is derived from an EMBL/GenBank/DDBJ whole genome shotgun (WGS) entry which is preliminary data.</text>
</comment>
<evidence type="ECO:0000259" key="3">
    <source>
        <dbReference type="Pfam" id="PF14403"/>
    </source>
</evidence>
<feature type="compositionally biased region" description="Low complexity" evidence="1">
    <location>
        <begin position="591"/>
        <end position="608"/>
    </location>
</feature>
<dbReference type="Pfam" id="PF14403">
    <property type="entry name" value="CP_ATPgrasp_2"/>
    <property type="match status" value="1"/>
</dbReference>
<evidence type="ECO:0000259" key="2">
    <source>
        <dbReference type="Pfam" id="PF04168"/>
    </source>
</evidence>
<accession>A0ABW2J0W9</accession>